<name>A0A375ID02_9BURK</name>
<dbReference type="InterPro" id="IPR045941">
    <property type="entry name" value="DUF6361"/>
</dbReference>
<sequence length="383" mass="43845">MTDKSQGVRDEIGFLQLHQGYADLLFPGTSVLQTRLRYALFVPWMYKSLRARPPKGNIAHAVRDAERRLVLRLLKGPEHAPEKRGVIGRDSPNHVSNQPPSVIYWGALGVWGLLRRKDGVRHYSRAEVLHGISRGKVVRDDDGTPLAELIEPFNELPPIPEDWDADSEIGFDLSLPERKFFRERWKGLRCANGAPSLLARLASHRLPDFVNVPTCWSEEVRATADQHSDVLLRAQAAAALACIGRGVYAALVEQTRERRDRRSTPTRHRDHLEKMIAEYRATALRFDLSAAEAEIGPFDKTLRDVLDCTRMWLRAEDQDLGHLHTVYELAEVDRKKLRARLPDLGFARTRRSEWDSEDYPLAKPLHYRWDRVSRMLADLHGQP</sequence>
<dbReference type="Pfam" id="PF19888">
    <property type="entry name" value="DUF6361"/>
    <property type="match status" value="1"/>
</dbReference>
<gene>
    <name evidence="1" type="ORF">CT19425_80052</name>
</gene>
<accession>A0A375ID02</accession>
<dbReference type="Proteomes" id="UP000255505">
    <property type="component" value="Chromosome I"/>
</dbReference>
<reference evidence="1 2" key="1">
    <citation type="submission" date="2018-01" db="EMBL/GenBank/DDBJ databases">
        <authorList>
            <person name="Gaut B.S."/>
            <person name="Morton B.R."/>
            <person name="Clegg M.T."/>
            <person name="Duvall M.R."/>
        </authorList>
    </citation>
    <scope>NUCLEOTIDE SEQUENCE [LARGE SCALE GENOMIC DNA]</scope>
    <source>
        <strain evidence="1">Cupriavidus taiwanensis LMG 19425</strain>
    </source>
</reference>
<protein>
    <submittedName>
        <fullName evidence="1">Uncharacterized protein</fullName>
    </submittedName>
</protein>
<evidence type="ECO:0000313" key="2">
    <source>
        <dbReference type="Proteomes" id="UP000255505"/>
    </source>
</evidence>
<organism evidence="1 2">
    <name type="scientific">Cupriavidus taiwanensis</name>
    <dbReference type="NCBI Taxonomy" id="164546"/>
    <lineage>
        <taxon>Bacteria</taxon>
        <taxon>Pseudomonadati</taxon>
        <taxon>Pseudomonadota</taxon>
        <taxon>Betaproteobacteria</taxon>
        <taxon>Burkholderiales</taxon>
        <taxon>Burkholderiaceae</taxon>
        <taxon>Cupriavidus</taxon>
    </lineage>
</organism>
<dbReference type="AlphaFoldDB" id="A0A375ID02"/>
<evidence type="ECO:0000313" key="1">
    <source>
        <dbReference type="EMBL" id="SPK72674.1"/>
    </source>
</evidence>
<dbReference type="EMBL" id="LT991976">
    <property type="protein sequence ID" value="SPK72674.1"/>
    <property type="molecule type" value="Genomic_DNA"/>
</dbReference>
<proteinExistence type="predicted"/>